<feature type="domain" description="Helix-turn-helix" evidence="1">
    <location>
        <begin position="4"/>
        <end position="49"/>
    </location>
</feature>
<comment type="caution">
    <text evidence="2">The sequence shown here is derived from an EMBL/GenBank/DDBJ whole genome shotgun (WGS) entry which is preliminary data.</text>
</comment>
<evidence type="ECO:0000313" key="3">
    <source>
        <dbReference type="Proteomes" id="UP000179769"/>
    </source>
</evidence>
<gene>
    <name evidence="2" type="ORF">BBK14_20240</name>
</gene>
<dbReference type="RefSeq" id="WP_071064684.1">
    <property type="nucleotide sequence ID" value="NZ_MAXA01000221.1"/>
</dbReference>
<dbReference type="NCBIfam" id="TIGR01764">
    <property type="entry name" value="excise"/>
    <property type="match status" value="1"/>
</dbReference>
<evidence type="ECO:0000259" key="1">
    <source>
        <dbReference type="Pfam" id="PF12728"/>
    </source>
</evidence>
<dbReference type="AlphaFoldDB" id="A0A1S1Q1S3"/>
<dbReference type="EMBL" id="MAXA01000221">
    <property type="protein sequence ID" value="OHV27536.1"/>
    <property type="molecule type" value="Genomic_DNA"/>
</dbReference>
<protein>
    <submittedName>
        <fullName evidence="2">MerR family transcriptional regulator</fullName>
    </submittedName>
</protein>
<name>A0A1S1Q1S3_9ACTN</name>
<organism evidence="2 3">
    <name type="scientific">Parafrankia soli</name>
    <dbReference type="NCBI Taxonomy" id="2599596"/>
    <lineage>
        <taxon>Bacteria</taxon>
        <taxon>Bacillati</taxon>
        <taxon>Actinomycetota</taxon>
        <taxon>Actinomycetes</taxon>
        <taxon>Frankiales</taxon>
        <taxon>Frankiaceae</taxon>
        <taxon>Parafrankia</taxon>
    </lineage>
</organism>
<dbReference type="InterPro" id="IPR010093">
    <property type="entry name" value="SinI_DNA-bd"/>
</dbReference>
<dbReference type="Pfam" id="PF12728">
    <property type="entry name" value="HTH_17"/>
    <property type="match status" value="1"/>
</dbReference>
<accession>A0A1S1Q1S3</accession>
<reference evidence="3" key="1">
    <citation type="submission" date="2016-07" db="EMBL/GenBank/DDBJ databases">
        <title>Frankia sp. NRRL B-16219 Genome sequencing.</title>
        <authorList>
            <person name="Ghodhbane-Gtari F."/>
            <person name="Swanson E."/>
            <person name="Gueddou A."/>
            <person name="Louati M."/>
            <person name="Nouioui I."/>
            <person name="Hezbri K."/>
            <person name="Abebe-Akele F."/>
            <person name="Simpson S."/>
            <person name="Morris K."/>
            <person name="Thomas K."/>
            <person name="Gtari M."/>
            <person name="Tisa L.S."/>
        </authorList>
    </citation>
    <scope>NUCLEOTIDE SEQUENCE [LARGE SCALE GENOMIC DNA]</scope>
    <source>
        <strain evidence="3">NRRL B-16219</strain>
    </source>
</reference>
<evidence type="ECO:0000313" key="2">
    <source>
        <dbReference type="EMBL" id="OHV27536.1"/>
    </source>
</evidence>
<dbReference type="GO" id="GO:0003677">
    <property type="term" value="F:DNA binding"/>
    <property type="evidence" value="ECO:0007669"/>
    <property type="project" value="InterPro"/>
</dbReference>
<keyword evidence="3" id="KW-1185">Reference proteome</keyword>
<dbReference type="OrthoDB" id="3401953at2"/>
<dbReference type="InterPro" id="IPR009061">
    <property type="entry name" value="DNA-bd_dom_put_sf"/>
</dbReference>
<dbReference type="InterPro" id="IPR041657">
    <property type="entry name" value="HTH_17"/>
</dbReference>
<dbReference type="SUPFAM" id="SSF46955">
    <property type="entry name" value="Putative DNA-binding domain"/>
    <property type="match status" value="1"/>
</dbReference>
<dbReference type="Proteomes" id="UP000179769">
    <property type="component" value="Unassembled WGS sequence"/>
</dbReference>
<sequence length="140" mass="15726">MERLYSVDQVADLLGLHVRTVRGYVRGGQLKAVRIGKQYRIAHEDLEVFTGRSLSPPARETVARERHVGVSSIVEVEVISPDTASRVSTLLTAATAHRRDAPVRIETVYDEERARMKIIILAEIDDTVWLLEHVKAVLES</sequence>
<dbReference type="Gene3D" id="1.10.1660.10">
    <property type="match status" value="1"/>
</dbReference>
<proteinExistence type="predicted"/>